<dbReference type="InterPro" id="IPR029071">
    <property type="entry name" value="Ubiquitin-like_domsf"/>
</dbReference>
<dbReference type="GO" id="GO:0031410">
    <property type="term" value="C:cytoplasmic vesicle"/>
    <property type="evidence" value="ECO:0007669"/>
    <property type="project" value="UniProtKB-KW"/>
</dbReference>
<dbReference type="STRING" id="158441.A0A226EIX2"/>
<protein>
    <recommendedName>
        <fullName evidence="14">Microtubule-associated proteins 1A/1B light chain 3C</fullName>
    </recommendedName>
</protein>
<proteinExistence type="inferred from homology"/>
<keyword evidence="5" id="KW-0472">Membrane</keyword>
<evidence type="ECO:0000313" key="13">
    <source>
        <dbReference type="Proteomes" id="UP000198287"/>
    </source>
</evidence>
<feature type="region of interest" description="Disordered" evidence="11">
    <location>
        <begin position="1"/>
        <end position="21"/>
    </location>
</feature>
<dbReference type="SUPFAM" id="SSF54236">
    <property type="entry name" value="Ubiquitin-like"/>
    <property type="match status" value="1"/>
</dbReference>
<comment type="subcellular location">
    <subcellularLocation>
        <location evidence="1">Cytoplasmic vesicle</location>
        <location evidence="1">Autophagosome</location>
    </subcellularLocation>
    <subcellularLocation>
        <location evidence="8">Endomembrane system</location>
        <topology evidence="8">Lipid-anchor</topology>
    </subcellularLocation>
</comment>
<dbReference type="GO" id="GO:0012505">
    <property type="term" value="C:endomembrane system"/>
    <property type="evidence" value="ECO:0007669"/>
    <property type="project" value="UniProtKB-SubCell"/>
</dbReference>
<reference evidence="12 13" key="1">
    <citation type="submission" date="2015-12" db="EMBL/GenBank/DDBJ databases">
        <title>The genome of Folsomia candida.</title>
        <authorList>
            <person name="Faddeeva A."/>
            <person name="Derks M.F."/>
            <person name="Anvar Y."/>
            <person name="Smit S."/>
            <person name="Van Straalen N."/>
            <person name="Roelofs D."/>
        </authorList>
    </citation>
    <scope>NUCLEOTIDE SEQUENCE [LARGE SCALE GENOMIC DNA]</scope>
    <source>
        <strain evidence="12 13">VU population</strain>
        <tissue evidence="12">Whole body</tissue>
    </source>
</reference>
<evidence type="ECO:0000256" key="7">
    <source>
        <dbReference type="ARBA" id="ARBA00023329"/>
    </source>
</evidence>
<keyword evidence="7" id="KW-0968">Cytoplasmic vesicle</keyword>
<feature type="lipid moiety-binding region" description="Phosphatidylserine amidated glycine; alternate" evidence="9">
    <location>
        <position position="131"/>
    </location>
</feature>
<evidence type="ECO:0000256" key="9">
    <source>
        <dbReference type="PIRSR" id="PIRSR604241-50"/>
    </source>
</evidence>
<comment type="caution">
    <text evidence="12">The sequence shown here is derived from an EMBL/GenBank/DDBJ whole genome shotgun (WGS) entry which is preliminary data.</text>
</comment>
<gene>
    <name evidence="12" type="ORF">Fcan01_08301</name>
</gene>
<dbReference type="FunFam" id="3.10.20.90:FF:000149">
    <property type="entry name" value="microtubule-associated proteins 1A/1B light chain 3C"/>
    <property type="match status" value="1"/>
</dbReference>
<dbReference type="AlphaFoldDB" id="A0A226EIX2"/>
<dbReference type="GO" id="GO:0006950">
    <property type="term" value="P:response to stress"/>
    <property type="evidence" value="ECO:0007669"/>
    <property type="project" value="UniProtKB-ARBA"/>
</dbReference>
<keyword evidence="3" id="KW-0963">Cytoplasm</keyword>
<evidence type="ECO:0000256" key="2">
    <source>
        <dbReference type="ARBA" id="ARBA00007293"/>
    </source>
</evidence>
<keyword evidence="13" id="KW-1185">Reference proteome</keyword>
<sequence length="131" mass="15324">MHPDSNDNTRNQSGYISFKQRKPLATRKEEVASIRTKFPTKIPVIVERYHKENSLPPLDKTKFLVPQEITMSQFITIIRNRLQLNSQQALYLLVSNRNLASLSRPLTQVYRDYRDEDGFLYVTYASQEVFG</sequence>
<accession>A0A226EIX2</accession>
<dbReference type="Pfam" id="PF02991">
    <property type="entry name" value="ATG8"/>
    <property type="match status" value="1"/>
</dbReference>
<evidence type="ECO:0000256" key="8">
    <source>
        <dbReference type="ARBA" id="ARBA00037868"/>
    </source>
</evidence>
<evidence type="ECO:0000256" key="4">
    <source>
        <dbReference type="ARBA" id="ARBA00023006"/>
    </source>
</evidence>
<dbReference type="OMA" id="EMFGCFL"/>
<evidence type="ECO:0000256" key="6">
    <source>
        <dbReference type="ARBA" id="ARBA00023288"/>
    </source>
</evidence>
<keyword evidence="4 10" id="KW-0072">Autophagy</keyword>
<dbReference type="Gene3D" id="3.10.20.90">
    <property type="entry name" value="Phosphatidylinositol 3-kinase Catalytic Subunit, Chain A, domain 1"/>
    <property type="match status" value="1"/>
</dbReference>
<dbReference type="PANTHER" id="PTHR10969">
    <property type="entry name" value="MICROTUBULE-ASSOCIATED PROTEINS 1A/1B LIGHT CHAIN 3-RELATED"/>
    <property type="match status" value="1"/>
</dbReference>
<dbReference type="InterPro" id="IPR004241">
    <property type="entry name" value="Atg8-like"/>
</dbReference>
<evidence type="ECO:0000256" key="11">
    <source>
        <dbReference type="SAM" id="MobiDB-lite"/>
    </source>
</evidence>
<evidence type="ECO:0000256" key="10">
    <source>
        <dbReference type="RuleBase" id="RU004384"/>
    </source>
</evidence>
<comment type="similarity">
    <text evidence="2 10">Belongs to the ATG8 family.</text>
</comment>
<dbReference type="GO" id="GO:0005776">
    <property type="term" value="C:autophagosome"/>
    <property type="evidence" value="ECO:0007669"/>
    <property type="project" value="UniProtKB-SubCell"/>
</dbReference>
<dbReference type="EMBL" id="LNIX01000003">
    <property type="protein sequence ID" value="OXA57582.1"/>
    <property type="molecule type" value="Genomic_DNA"/>
</dbReference>
<name>A0A226EIX2_FOLCA</name>
<dbReference type="Proteomes" id="UP000198287">
    <property type="component" value="Unassembled WGS sequence"/>
</dbReference>
<organism evidence="12 13">
    <name type="scientific">Folsomia candida</name>
    <name type="common">Springtail</name>
    <dbReference type="NCBI Taxonomy" id="158441"/>
    <lineage>
        <taxon>Eukaryota</taxon>
        <taxon>Metazoa</taxon>
        <taxon>Ecdysozoa</taxon>
        <taxon>Arthropoda</taxon>
        <taxon>Hexapoda</taxon>
        <taxon>Collembola</taxon>
        <taxon>Entomobryomorpha</taxon>
        <taxon>Isotomoidea</taxon>
        <taxon>Isotomidae</taxon>
        <taxon>Proisotominae</taxon>
        <taxon>Folsomia</taxon>
    </lineage>
</organism>
<evidence type="ECO:0000313" key="12">
    <source>
        <dbReference type="EMBL" id="OXA57582.1"/>
    </source>
</evidence>
<evidence type="ECO:0008006" key="14">
    <source>
        <dbReference type="Google" id="ProtNLM"/>
    </source>
</evidence>
<keyword evidence="6 9" id="KW-0449">Lipoprotein</keyword>
<evidence type="ECO:0000256" key="5">
    <source>
        <dbReference type="ARBA" id="ARBA00023136"/>
    </source>
</evidence>
<evidence type="ECO:0000256" key="1">
    <source>
        <dbReference type="ARBA" id="ARBA00004419"/>
    </source>
</evidence>
<dbReference type="GO" id="GO:0016236">
    <property type="term" value="P:macroautophagy"/>
    <property type="evidence" value="ECO:0007669"/>
    <property type="project" value="UniProtKB-ARBA"/>
</dbReference>
<dbReference type="OrthoDB" id="6738456at2759"/>
<evidence type="ECO:0000256" key="3">
    <source>
        <dbReference type="ARBA" id="ARBA00022490"/>
    </source>
</evidence>